<keyword evidence="5 13" id="KW-0378">Hydrolase</keyword>
<sequence length="1165" mass="129826">MIESLLSFISRPEGSRRIRLRGSDEASCAWWLARLLPKLSAPLIYVEADARRLGQVGQNLRFFLGTEGPDGRPPVFMFPAWDVYPYARLSPSSEVVGERMGALDFLLSGRGGVVLTTPEALAGRLPSLGRFRERAVFLREGAEVDREAFLAALESLMYQRRSVVESPGEYAVRGGIVDFFPPQEARPVRVDLKGDEVDSLREFNPQTQRTLRTRKEMRVFPARELLLSEEERGRGAEGLRRASAADPGLASRVERMLRLLEVEGHFPGIEGLSPFFVDGMSSVFDAVPGDAVWLLHDPDSIAAAGRKMWEDLEEEAALAQERGLIGFDPGLLWLRPQEAEEALSLWPRAELDPLGLDGTGASRPADMLAAERLSPIRGRLDAFMEQIGSWRKAGDRILLAAEERTQALRLQALLREREVEVPLLPPGAPLLEEKGGLAIAEGRLTSSFRLPDEKRVFFRSEDLLITSLGGMRRRAGRGRPGEGLRDLKVNDCLVHVDHGLGRYLGTQIIEHAEGEDEFLTLAYAGGDRLYVPMDDVDKVHIYRGGEAPPLDRLDGSRWDKTKKSVKKALQAIARDLVRLYAERGAAAGFSFAQDGAWDREMAAGFQYEETPDQEQAIRDVLADMERPRPMDRLICGDVGYGKTEVALRAAARAVSCGKQVALVVPTTLLAHQHWDRFKERFGPLPVKVEMLSRFRSRKEQADVARRLAAGEVDVVIGTHRLLQDDVSFKDLGLLIVDEEHRFGVTHKERLKKLKVDVDVLSMTATPIPRTLQLALSGTRDLSVIETPPRHRLAPRTYIARFGEKVVGDAIRRELDRGGQVFFVHNRVGSLPAMARFIREVAPGARILVAHGQMKERELEQVMEDFVSRKADILLCTTIIESGLDIPTVNTIIVNRAETFGMAQLYQLRGRVGRDRFQAHAYLLVPGAEALTQEARERLQALEELSELGAGFKLAMRDLEIRGSGHLLGHRQSGHIAAVGFEMYCRLLEEVIQESKGHAVERREPDMILPVAGSIPPAWVPAQVERLEIYRRVAAAAAPREIGEMERELADRFGPLPQRAQRLLQLAELRIRCRRCGVKGLHVRGREAHFETFPGDYEISAVFLETPGITFTGSHSFRCALTGPWEEDFQRLARLLEAFEACAPEEPGEEAGGVTVPAGEEEEEEG</sequence>
<dbReference type="GO" id="GO:0005524">
    <property type="term" value="F:ATP binding"/>
    <property type="evidence" value="ECO:0007669"/>
    <property type="project" value="UniProtKB-UniRule"/>
</dbReference>
<keyword evidence="3 13" id="KW-0547">Nucleotide-binding</keyword>
<comment type="caution">
    <text evidence="17">The sequence shown here is derived from an EMBL/GenBank/DDBJ whole genome shotgun (WGS) entry which is preliminary data.</text>
</comment>
<name>A0A932I1A2_UNCTE</name>
<dbReference type="InterPro" id="IPR041471">
    <property type="entry name" value="UvrB_inter"/>
</dbReference>
<dbReference type="SUPFAM" id="SSF52540">
    <property type="entry name" value="P-loop containing nucleoside triphosphate hydrolases"/>
    <property type="match status" value="4"/>
</dbReference>
<dbReference type="Gene3D" id="2.40.10.170">
    <property type="match status" value="1"/>
</dbReference>
<dbReference type="PANTHER" id="PTHR47964">
    <property type="entry name" value="ATP-DEPENDENT DNA HELICASE HOMOLOG RECG, CHLOROPLASTIC"/>
    <property type="match status" value="1"/>
</dbReference>
<evidence type="ECO:0000313" key="17">
    <source>
        <dbReference type="EMBL" id="MBI3128253.1"/>
    </source>
</evidence>
<dbReference type="GO" id="GO:0005737">
    <property type="term" value="C:cytoplasm"/>
    <property type="evidence" value="ECO:0007669"/>
    <property type="project" value="UniProtKB-SubCell"/>
</dbReference>
<keyword evidence="6" id="KW-0347">Helicase</keyword>
<dbReference type="GO" id="GO:0003678">
    <property type="term" value="F:DNA helicase activity"/>
    <property type="evidence" value="ECO:0007669"/>
    <property type="project" value="TreeGrafter"/>
</dbReference>
<accession>A0A932I1A2</accession>
<evidence type="ECO:0000256" key="6">
    <source>
        <dbReference type="ARBA" id="ARBA00022806"/>
    </source>
</evidence>
<dbReference type="InterPro" id="IPR037235">
    <property type="entry name" value="TRCF-like_C_D7"/>
</dbReference>
<dbReference type="Pfam" id="PF03461">
    <property type="entry name" value="TRCF"/>
    <property type="match status" value="1"/>
</dbReference>
<evidence type="ECO:0000256" key="8">
    <source>
        <dbReference type="ARBA" id="ARBA00023125"/>
    </source>
</evidence>
<dbReference type="GO" id="GO:0016787">
    <property type="term" value="F:hydrolase activity"/>
    <property type="evidence" value="ECO:0007669"/>
    <property type="project" value="UniProtKB-KW"/>
</dbReference>
<evidence type="ECO:0000256" key="3">
    <source>
        <dbReference type="ARBA" id="ARBA00022741"/>
    </source>
</evidence>
<evidence type="ECO:0000256" key="11">
    <source>
        <dbReference type="ARBA" id="ARBA00061399"/>
    </source>
</evidence>
<evidence type="ECO:0000256" key="9">
    <source>
        <dbReference type="ARBA" id="ARBA00023204"/>
    </source>
</evidence>
<evidence type="ECO:0000256" key="2">
    <source>
        <dbReference type="ARBA" id="ARBA00022490"/>
    </source>
</evidence>
<feature type="region of interest" description="Disordered" evidence="14">
    <location>
        <begin position="1143"/>
        <end position="1165"/>
    </location>
</feature>
<dbReference type="Pfam" id="PF00271">
    <property type="entry name" value="Helicase_C"/>
    <property type="match status" value="1"/>
</dbReference>
<dbReference type="Gene3D" id="3.40.50.300">
    <property type="entry name" value="P-loop containing nucleotide triphosphate hydrolases"/>
    <property type="match status" value="2"/>
</dbReference>
<dbReference type="PANTHER" id="PTHR47964:SF1">
    <property type="entry name" value="ATP-DEPENDENT DNA HELICASE HOMOLOG RECG, CHLOROPLASTIC"/>
    <property type="match status" value="1"/>
</dbReference>
<protein>
    <recommendedName>
        <fullName evidence="12 13">Transcription-repair-coupling factor</fullName>
        <shortName evidence="13">TRCF</shortName>
        <ecNumber evidence="13">3.6.4.-</ecNumber>
    </recommendedName>
</protein>
<comment type="similarity">
    <text evidence="11 13">In the C-terminal section; belongs to the helicase family. RecG subfamily.</text>
</comment>
<evidence type="ECO:0000256" key="13">
    <source>
        <dbReference type="HAMAP-Rule" id="MF_00969"/>
    </source>
</evidence>
<dbReference type="InterPro" id="IPR014001">
    <property type="entry name" value="Helicase_ATP-bd"/>
</dbReference>
<evidence type="ECO:0000256" key="12">
    <source>
        <dbReference type="ARBA" id="ARBA00070128"/>
    </source>
</evidence>
<keyword evidence="8 13" id="KW-0238">DNA-binding</keyword>
<comment type="similarity">
    <text evidence="10 13">In the N-terminal section; belongs to the UvrB family.</text>
</comment>
<dbReference type="AlphaFoldDB" id="A0A932I1A2"/>
<proteinExistence type="inferred from homology"/>
<dbReference type="SMART" id="SM01058">
    <property type="entry name" value="CarD_TRCF"/>
    <property type="match status" value="1"/>
</dbReference>
<dbReference type="Pfam" id="PF00270">
    <property type="entry name" value="DEAD"/>
    <property type="match status" value="1"/>
</dbReference>
<dbReference type="PROSITE" id="PS51192">
    <property type="entry name" value="HELICASE_ATP_BIND_1"/>
    <property type="match status" value="1"/>
</dbReference>
<dbReference type="InterPro" id="IPR004576">
    <property type="entry name" value="Mfd"/>
</dbReference>
<comment type="subcellular location">
    <subcellularLocation>
        <location evidence="1 13">Cytoplasm</location>
    </subcellularLocation>
</comment>
<dbReference type="CDD" id="cd17991">
    <property type="entry name" value="DEXHc_TRCF"/>
    <property type="match status" value="1"/>
</dbReference>
<dbReference type="SUPFAM" id="SSF143517">
    <property type="entry name" value="TRCF domain-like"/>
    <property type="match status" value="1"/>
</dbReference>
<dbReference type="SMART" id="SM00490">
    <property type="entry name" value="HELICc"/>
    <property type="match status" value="1"/>
</dbReference>
<dbReference type="InterPro" id="IPR036101">
    <property type="entry name" value="CarD-like/TRCF_RID_sf"/>
</dbReference>
<evidence type="ECO:0000313" key="18">
    <source>
        <dbReference type="Proteomes" id="UP000782312"/>
    </source>
</evidence>
<dbReference type="EMBL" id="JACPUR010000025">
    <property type="protein sequence ID" value="MBI3128253.1"/>
    <property type="molecule type" value="Genomic_DNA"/>
</dbReference>
<evidence type="ECO:0000256" key="4">
    <source>
        <dbReference type="ARBA" id="ARBA00022763"/>
    </source>
</evidence>
<dbReference type="Gene3D" id="3.90.1150.50">
    <property type="entry name" value="Transcription-repair-coupling factor, D7 domain"/>
    <property type="match status" value="1"/>
</dbReference>
<feature type="domain" description="Helicase ATP-binding" evidence="15">
    <location>
        <begin position="623"/>
        <end position="784"/>
    </location>
</feature>
<evidence type="ECO:0000256" key="10">
    <source>
        <dbReference type="ARBA" id="ARBA00061104"/>
    </source>
</evidence>
<reference evidence="17" key="1">
    <citation type="submission" date="2020-07" db="EMBL/GenBank/DDBJ databases">
        <title>Huge and variable diversity of episymbiotic CPR bacteria and DPANN archaea in groundwater ecosystems.</title>
        <authorList>
            <person name="He C.Y."/>
            <person name="Keren R."/>
            <person name="Whittaker M."/>
            <person name="Farag I.F."/>
            <person name="Doudna J."/>
            <person name="Cate J.H.D."/>
            <person name="Banfield J.F."/>
        </authorList>
    </citation>
    <scope>NUCLEOTIDE SEQUENCE</scope>
    <source>
        <strain evidence="17">NC_groundwater_763_Ag_S-0.2um_68_21</strain>
    </source>
</reference>
<dbReference type="NCBIfam" id="TIGR00580">
    <property type="entry name" value="mfd"/>
    <property type="match status" value="1"/>
</dbReference>
<dbReference type="InterPro" id="IPR001650">
    <property type="entry name" value="Helicase_C-like"/>
</dbReference>
<evidence type="ECO:0000256" key="7">
    <source>
        <dbReference type="ARBA" id="ARBA00022840"/>
    </source>
</evidence>
<evidence type="ECO:0000259" key="15">
    <source>
        <dbReference type="PROSITE" id="PS51192"/>
    </source>
</evidence>
<organism evidence="17 18">
    <name type="scientific">Tectimicrobiota bacterium</name>
    <dbReference type="NCBI Taxonomy" id="2528274"/>
    <lineage>
        <taxon>Bacteria</taxon>
        <taxon>Pseudomonadati</taxon>
        <taxon>Nitrospinota/Tectimicrobiota group</taxon>
        <taxon>Candidatus Tectimicrobiota</taxon>
    </lineage>
</organism>
<dbReference type="Proteomes" id="UP000782312">
    <property type="component" value="Unassembled WGS sequence"/>
</dbReference>
<evidence type="ECO:0000259" key="16">
    <source>
        <dbReference type="PROSITE" id="PS51194"/>
    </source>
</evidence>
<dbReference type="EC" id="3.6.4.-" evidence="13"/>
<dbReference type="GO" id="GO:0003684">
    <property type="term" value="F:damaged DNA binding"/>
    <property type="evidence" value="ECO:0007669"/>
    <property type="project" value="InterPro"/>
</dbReference>
<gene>
    <name evidence="13 17" type="primary">mfd</name>
    <name evidence="17" type="ORF">HYZ11_11660</name>
</gene>
<comment type="function">
    <text evidence="13">Couples transcription and DNA repair by recognizing RNA polymerase (RNAP) stalled at DNA lesions. Mediates ATP-dependent release of RNAP and its truncated transcript from the DNA, and recruitment of nucleotide excision repair machinery to the damaged site.</text>
</comment>
<dbReference type="GO" id="GO:0000716">
    <property type="term" value="P:transcription-coupled nucleotide-excision repair, DNA damage recognition"/>
    <property type="evidence" value="ECO:0007669"/>
    <property type="project" value="UniProtKB-UniRule"/>
</dbReference>
<dbReference type="FunFam" id="3.40.50.300:FF:000546">
    <property type="entry name" value="Transcription-repair-coupling factor"/>
    <property type="match status" value="1"/>
</dbReference>
<dbReference type="InterPro" id="IPR005118">
    <property type="entry name" value="TRCF_C"/>
</dbReference>
<keyword evidence="2 13" id="KW-0963">Cytoplasm</keyword>
<dbReference type="PROSITE" id="PS51194">
    <property type="entry name" value="HELICASE_CTER"/>
    <property type="match status" value="1"/>
</dbReference>
<keyword evidence="4 13" id="KW-0227">DNA damage</keyword>
<evidence type="ECO:0000256" key="5">
    <source>
        <dbReference type="ARBA" id="ARBA00022801"/>
    </source>
</evidence>
<dbReference type="Gene3D" id="3.30.2060.10">
    <property type="entry name" value="Penicillin-binding protein 1b domain"/>
    <property type="match status" value="1"/>
</dbReference>
<dbReference type="InterPro" id="IPR027417">
    <property type="entry name" value="P-loop_NTPase"/>
</dbReference>
<dbReference type="GO" id="GO:0006355">
    <property type="term" value="P:regulation of DNA-templated transcription"/>
    <property type="evidence" value="ECO:0007669"/>
    <property type="project" value="UniProtKB-UniRule"/>
</dbReference>
<dbReference type="InterPro" id="IPR047112">
    <property type="entry name" value="RecG/Mfd"/>
</dbReference>
<dbReference type="InterPro" id="IPR003711">
    <property type="entry name" value="CarD-like/TRCF_RID"/>
</dbReference>
<dbReference type="Pfam" id="PF02559">
    <property type="entry name" value="CarD_TRCF_RID"/>
    <property type="match status" value="1"/>
</dbReference>
<dbReference type="SUPFAM" id="SSF141259">
    <property type="entry name" value="CarD-like"/>
    <property type="match status" value="1"/>
</dbReference>
<dbReference type="Gene3D" id="3.40.50.11180">
    <property type="match status" value="1"/>
</dbReference>
<dbReference type="SMART" id="SM00487">
    <property type="entry name" value="DEXDc"/>
    <property type="match status" value="1"/>
</dbReference>
<dbReference type="InterPro" id="IPR011545">
    <property type="entry name" value="DEAD/DEAH_box_helicase_dom"/>
</dbReference>
<feature type="domain" description="Helicase C-terminal" evidence="16">
    <location>
        <begin position="797"/>
        <end position="959"/>
    </location>
</feature>
<keyword evidence="7 13" id="KW-0067">ATP-binding</keyword>
<keyword evidence="9 13" id="KW-0234">DNA repair</keyword>
<dbReference type="Pfam" id="PF17757">
    <property type="entry name" value="UvrB_inter"/>
    <property type="match status" value="1"/>
</dbReference>
<dbReference type="SMART" id="SM00982">
    <property type="entry name" value="TRCF"/>
    <property type="match status" value="1"/>
</dbReference>
<evidence type="ECO:0000256" key="14">
    <source>
        <dbReference type="SAM" id="MobiDB-lite"/>
    </source>
</evidence>
<evidence type="ECO:0000256" key="1">
    <source>
        <dbReference type="ARBA" id="ARBA00004496"/>
    </source>
</evidence>
<dbReference type="HAMAP" id="MF_00969">
    <property type="entry name" value="TRCF"/>
    <property type="match status" value="1"/>
</dbReference>